<evidence type="ECO:0000313" key="1">
    <source>
        <dbReference type="EMBL" id="KJU84634.1"/>
    </source>
</evidence>
<sequence length="71" mass="8541">MGVFYTHLSEISSNPLLYPKVYNGFRRCFLKKFPYAIYFMIEDTNIIEFGLFHCARNPDMIKINLQYHKEL</sequence>
<dbReference type="Proteomes" id="UP000033423">
    <property type="component" value="Unassembled WGS sequence"/>
</dbReference>
<protein>
    <submittedName>
        <fullName evidence="1">Plasmid stabilization system protein</fullName>
    </submittedName>
</protein>
<proteinExistence type="predicted"/>
<comment type="caution">
    <text evidence="1">The sequence shown here is derived from an EMBL/GenBank/DDBJ whole genome shotgun (WGS) entry which is preliminary data.</text>
</comment>
<organism evidence="1 2">
    <name type="scientific">Candidatus Magnetobacterium bavaricum</name>
    <dbReference type="NCBI Taxonomy" id="29290"/>
    <lineage>
        <taxon>Bacteria</taxon>
        <taxon>Pseudomonadati</taxon>
        <taxon>Nitrospirota</taxon>
        <taxon>Thermodesulfovibrionia</taxon>
        <taxon>Thermodesulfovibrionales</taxon>
        <taxon>Candidatus Magnetobacteriaceae</taxon>
        <taxon>Candidatus Magnetobacterium</taxon>
    </lineage>
</organism>
<gene>
    <name evidence="1" type="ORF">MBAV_003173</name>
</gene>
<reference evidence="1 2" key="1">
    <citation type="submission" date="2015-02" db="EMBL/GenBank/DDBJ databases">
        <title>Single-cell genomics of uncultivated deep-branching MTB reveals a conserved set of magnetosome genes.</title>
        <authorList>
            <person name="Kolinko S."/>
            <person name="Richter M."/>
            <person name="Glockner F.O."/>
            <person name="Brachmann A."/>
            <person name="Schuler D."/>
        </authorList>
    </citation>
    <scope>NUCLEOTIDE SEQUENCE [LARGE SCALE GENOMIC DNA]</scope>
    <source>
        <strain evidence="1">TM-1</strain>
    </source>
</reference>
<name>A0A0F3GRQ4_9BACT</name>
<accession>A0A0F3GRQ4</accession>
<keyword evidence="2" id="KW-1185">Reference proteome</keyword>
<evidence type="ECO:0000313" key="2">
    <source>
        <dbReference type="Proteomes" id="UP000033423"/>
    </source>
</evidence>
<dbReference type="AlphaFoldDB" id="A0A0F3GRQ4"/>
<dbReference type="EMBL" id="LACI01001357">
    <property type="protein sequence ID" value="KJU84634.1"/>
    <property type="molecule type" value="Genomic_DNA"/>
</dbReference>